<comment type="caution">
    <text evidence="2">The sequence shown here is derived from an EMBL/GenBank/DDBJ whole genome shotgun (WGS) entry which is preliminary data.</text>
</comment>
<dbReference type="EMBL" id="ABCB02000019">
    <property type="protein sequence ID" value="EDO60669.1"/>
    <property type="molecule type" value="Genomic_DNA"/>
</dbReference>
<dbReference type="InterPro" id="IPR046292">
    <property type="entry name" value="DUF6329"/>
</dbReference>
<dbReference type="Proteomes" id="UP000003490">
    <property type="component" value="Unassembled WGS sequence"/>
</dbReference>
<dbReference type="Proteomes" id="UP000220611">
    <property type="component" value="Unassembled WGS sequence"/>
</dbReference>
<sequence>MSQKQYAAFAANIKSWDALRQKKTNFVPGVLQVEKVILLSKADFDKLSEDISPDYPFLQNNRNLLSADPGGVFRCLMVRAEGQAEHLLISQRRNTLYLGYGKDYRKVDLKSVPVERLVLEDPKVYQERAVFHHRPRCMEDTMAEHLGISAPERQTGFRVEQVVVLTDEQYRQFQECGLVEDQIFLFEYNDKMWFDPGDLCWHCVLVKGETSRDGVLVEAEGYSYARYAAFAPDCSRLRLRDAPVHYEYPAKAPEQVKARKRNEPER</sequence>
<name>A7VUL9_9FIRM</name>
<reference evidence="2 4" key="1">
    <citation type="submission" date="2007-08" db="EMBL/GenBank/DDBJ databases">
        <title>Draft genome sequence of Clostridium leptum (DSM 753).</title>
        <authorList>
            <person name="Sudarsanam P."/>
            <person name="Ley R."/>
            <person name="Guruge J."/>
            <person name="Turnbaugh P.J."/>
            <person name="Mahowald M."/>
            <person name="Liep D."/>
            <person name="Gordon J."/>
        </authorList>
    </citation>
    <scope>NUCLEOTIDE SEQUENCE [LARGE SCALE GENOMIC DNA]</scope>
    <source>
        <strain evidence="2 4">DSM 753</strain>
    </source>
</reference>
<evidence type="ECO:0000313" key="3">
    <source>
        <dbReference type="EMBL" id="PEQ24728.1"/>
    </source>
</evidence>
<evidence type="ECO:0000313" key="2">
    <source>
        <dbReference type="EMBL" id="EDO60669.1"/>
    </source>
</evidence>
<evidence type="ECO:0000313" key="5">
    <source>
        <dbReference type="Proteomes" id="UP000220611"/>
    </source>
</evidence>
<dbReference type="EMBL" id="NOXF01000004">
    <property type="protein sequence ID" value="PEQ24728.1"/>
    <property type="molecule type" value="Genomic_DNA"/>
</dbReference>
<evidence type="ECO:0000259" key="1">
    <source>
        <dbReference type="Pfam" id="PF19854"/>
    </source>
</evidence>
<dbReference type="eggNOG" id="ENOG5033IAW">
    <property type="taxonomic scope" value="Bacteria"/>
</dbReference>
<reference evidence="2 4" key="2">
    <citation type="submission" date="2007-08" db="EMBL/GenBank/DDBJ databases">
        <authorList>
            <person name="Fulton L."/>
            <person name="Clifton S."/>
            <person name="Fulton B."/>
            <person name="Xu J."/>
            <person name="Minx P."/>
            <person name="Pepin K.H."/>
            <person name="Johnson M."/>
            <person name="Thiruvilangam P."/>
            <person name="Bhonagiri V."/>
            <person name="Nash W.E."/>
            <person name="Wang C."/>
            <person name="Mardis E.R."/>
            <person name="Wilson R.K."/>
        </authorList>
    </citation>
    <scope>NUCLEOTIDE SEQUENCE [LARGE SCALE GENOMIC DNA]</scope>
    <source>
        <strain evidence="2 4">DSM 753</strain>
    </source>
</reference>
<dbReference type="AlphaFoldDB" id="A7VUL9"/>
<reference evidence="3 5" key="3">
    <citation type="submission" date="2017-07" db="EMBL/GenBank/DDBJ databases">
        <title>Prevalence of linear plasmids in Cutibacterium (Propionibacterium) acnes isolates obtained from prostatic tissue.</title>
        <authorList>
            <person name="Davidsson S."/>
            <person name="Carlsson J."/>
            <person name="Molling P."/>
            <person name="Andren O."/>
            <person name="Andersson S.-O."/>
            <person name="Brzuszkiewicz E."/>
            <person name="Poehlein A."/>
            <person name="Al-Zeer M."/>
            <person name="Brinkmann V."/>
            <person name="Scavenius C."/>
            <person name="Nazipi S."/>
            <person name="Soderquist B."/>
            <person name="Bruggemann H."/>
        </authorList>
    </citation>
    <scope>NUCLEOTIDE SEQUENCE [LARGE SCALE GENOMIC DNA]</scope>
    <source>
        <strain evidence="3 5">DSM 753</strain>
    </source>
</reference>
<organism evidence="2 4">
    <name type="scientific">[Clostridium] leptum DSM 753</name>
    <dbReference type="NCBI Taxonomy" id="428125"/>
    <lineage>
        <taxon>Bacteria</taxon>
        <taxon>Bacillati</taxon>
        <taxon>Bacillota</taxon>
        <taxon>Clostridia</taxon>
        <taxon>Eubacteriales</taxon>
        <taxon>Oscillospiraceae</taxon>
        <taxon>Oscillospiraceae incertae sedis</taxon>
    </lineage>
</organism>
<dbReference type="HOGENOM" id="CLU_1044700_0_0_9"/>
<feature type="domain" description="DUF6329" evidence="1">
    <location>
        <begin position="201"/>
        <end position="236"/>
    </location>
</feature>
<gene>
    <name evidence="3" type="ORF">CH238_07135</name>
    <name evidence="2" type="ORF">CLOLEP_02266</name>
</gene>
<protein>
    <recommendedName>
        <fullName evidence="1">DUF6329 domain-containing protein</fullName>
    </recommendedName>
</protein>
<dbReference type="Pfam" id="PF19854">
    <property type="entry name" value="DUF6329"/>
    <property type="match status" value="1"/>
</dbReference>
<proteinExistence type="predicted"/>
<evidence type="ECO:0000313" key="4">
    <source>
        <dbReference type="Proteomes" id="UP000003490"/>
    </source>
</evidence>
<keyword evidence="5" id="KW-1185">Reference proteome</keyword>
<accession>A7VUL9</accession>